<evidence type="ECO:0000256" key="8">
    <source>
        <dbReference type="ARBA" id="ARBA00023224"/>
    </source>
</evidence>
<keyword evidence="6 9" id="KW-1133">Transmembrane helix</keyword>
<evidence type="ECO:0000256" key="1">
    <source>
        <dbReference type="ARBA" id="ARBA00004651"/>
    </source>
</evidence>
<dbReference type="GO" id="GO:0004984">
    <property type="term" value="F:olfactory receptor activity"/>
    <property type="evidence" value="ECO:0007669"/>
    <property type="project" value="InterPro"/>
</dbReference>
<dbReference type="PROSITE" id="PS50262">
    <property type="entry name" value="G_PROTEIN_RECEP_F1_2"/>
    <property type="match status" value="1"/>
</dbReference>
<dbReference type="InterPro" id="IPR017452">
    <property type="entry name" value="GPCR_Rhodpsn_7TM"/>
</dbReference>
<dbReference type="AlphaFoldDB" id="A0AA97K2Q3"/>
<feature type="transmembrane region" description="Helical" evidence="9">
    <location>
        <begin position="29"/>
        <end position="54"/>
    </location>
</feature>
<evidence type="ECO:0000256" key="4">
    <source>
        <dbReference type="ARBA" id="ARBA00022692"/>
    </source>
</evidence>
<dbReference type="Proteomes" id="UP001190640">
    <property type="component" value="Chromosome 12"/>
</dbReference>
<dbReference type="Pfam" id="PF13853">
    <property type="entry name" value="7tm_4"/>
    <property type="match status" value="1"/>
</dbReference>
<dbReference type="RefSeq" id="XP_054850345.1">
    <property type="nucleotide sequence ID" value="XM_054994370.1"/>
</dbReference>
<dbReference type="InterPro" id="IPR000276">
    <property type="entry name" value="GPCR_Rhodpsn"/>
</dbReference>
<feature type="transmembrane region" description="Helical" evidence="9">
    <location>
        <begin position="275"/>
        <end position="294"/>
    </location>
</feature>
<dbReference type="InterPro" id="IPR000725">
    <property type="entry name" value="Olfact_rcpt"/>
</dbReference>
<feature type="transmembrane region" description="Helical" evidence="9">
    <location>
        <begin position="242"/>
        <end position="263"/>
    </location>
</feature>
<comment type="subcellular location">
    <subcellularLocation>
        <location evidence="1">Cell membrane</location>
        <topology evidence="1">Multi-pass membrane protein</topology>
    </subcellularLocation>
</comment>
<evidence type="ECO:0000256" key="3">
    <source>
        <dbReference type="ARBA" id="ARBA00022606"/>
    </source>
</evidence>
<dbReference type="GO" id="GO:0004930">
    <property type="term" value="F:G protein-coupled receptor activity"/>
    <property type="evidence" value="ECO:0007669"/>
    <property type="project" value="InterPro"/>
</dbReference>
<name>A0AA97K2Q3_EUBMA</name>
<evidence type="ECO:0000313" key="11">
    <source>
        <dbReference type="Proteomes" id="UP001190640"/>
    </source>
</evidence>
<gene>
    <name evidence="12" type="primary">LOC129339792</name>
</gene>
<keyword evidence="2" id="KW-1003">Cell membrane</keyword>
<evidence type="ECO:0000256" key="5">
    <source>
        <dbReference type="ARBA" id="ARBA00022725"/>
    </source>
</evidence>
<evidence type="ECO:0000256" key="2">
    <source>
        <dbReference type="ARBA" id="ARBA00022475"/>
    </source>
</evidence>
<evidence type="ECO:0000313" key="12">
    <source>
        <dbReference type="RefSeq" id="XP_054850345.1"/>
    </source>
</evidence>
<dbReference type="GeneID" id="129339792"/>
<feature type="transmembrane region" description="Helical" evidence="9">
    <location>
        <begin position="207"/>
        <end position="230"/>
    </location>
</feature>
<feature type="transmembrane region" description="Helical" evidence="9">
    <location>
        <begin position="144"/>
        <end position="162"/>
    </location>
</feature>
<sequence>MGRCQNTNLETSLENFELLGFPYPKDLKFLFLFFFLLMYILSLSGNGLIVLVVALEPNLHKPMYWFLCHLSLMDMMVSCVVLPKLITWLIEGNGVISFAGCVTQLFFFHFLGCTECFLYTVMAFDRFMAICKPLHYGTIMNHRVCFCLAVGTWFGGSLHGVIHSSLTFHLPYGWRNQVAYILCDIPAMLKLACADTSLNEMVTLVDIGFVAMTCFLLILTSYVYIVSAILRIPTSKGRHRAFSTCTAHVTLVVIYYVPVVYNYVRPPSQDSFDGVVVMFYAAVTPFLNPLIYTLRNKEMKDGIQKLCSRKPPRYEWRSFC</sequence>
<feature type="domain" description="G-protein coupled receptors family 1 profile" evidence="10">
    <location>
        <begin position="45"/>
        <end position="292"/>
    </location>
</feature>
<feature type="transmembrane region" description="Helical" evidence="9">
    <location>
        <begin position="66"/>
        <end position="90"/>
    </location>
</feature>
<dbReference type="Gene3D" id="1.20.1070.10">
    <property type="entry name" value="Rhodopsin 7-helix transmembrane proteins"/>
    <property type="match status" value="1"/>
</dbReference>
<dbReference type="FunFam" id="1.20.1070.10:FF:000001">
    <property type="entry name" value="Olfactory receptor"/>
    <property type="match status" value="1"/>
</dbReference>
<dbReference type="PRINTS" id="PR00245">
    <property type="entry name" value="OLFACTORYR"/>
</dbReference>
<evidence type="ECO:0000256" key="9">
    <source>
        <dbReference type="SAM" id="Phobius"/>
    </source>
</evidence>
<keyword evidence="3" id="KW-0716">Sensory transduction</keyword>
<proteinExistence type="predicted"/>
<dbReference type="PANTHER" id="PTHR26453">
    <property type="entry name" value="OLFACTORY RECEPTOR"/>
    <property type="match status" value="1"/>
</dbReference>
<protein>
    <submittedName>
        <fullName evidence="12">Olfactory receptor 10G6-like</fullName>
    </submittedName>
</protein>
<evidence type="ECO:0000256" key="6">
    <source>
        <dbReference type="ARBA" id="ARBA00022989"/>
    </source>
</evidence>
<evidence type="ECO:0000256" key="7">
    <source>
        <dbReference type="ARBA" id="ARBA00023136"/>
    </source>
</evidence>
<reference evidence="12" key="1">
    <citation type="submission" date="2025-08" db="UniProtKB">
        <authorList>
            <consortium name="RefSeq"/>
        </authorList>
    </citation>
    <scope>IDENTIFICATION</scope>
    <source>
        <tissue evidence="12">Blood</tissue>
    </source>
</reference>
<keyword evidence="5" id="KW-0552">Olfaction</keyword>
<feature type="transmembrane region" description="Helical" evidence="9">
    <location>
        <begin position="96"/>
        <end position="124"/>
    </location>
</feature>
<accession>A0AA97K2Q3</accession>
<dbReference type="KEGG" id="emc:129339792"/>
<evidence type="ECO:0000259" key="10">
    <source>
        <dbReference type="PROSITE" id="PS50262"/>
    </source>
</evidence>
<dbReference type="PRINTS" id="PR00237">
    <property type="entry name" value="GPCRRHODOPSN"/>
</dbReference>
<keyword evidence="8" id="KW-0807">Transducer</keyword>
<organism evidence="11 12">
    <name type="scientific">Eublepharis macularius</name>
    <name type="common">Leopard gecko</name>
    <name type="synonym">Cyrtodactylus macularius</name>
    <dbReference type="NCBI Taxonomy" id="481883"/>
    <lineage>
        <taxon>Eukaryota</taxon>
        <taxon>Metazoa</taxon>
        <taxon>Chordata</taxon>
        <taxon>Craniata</taxon>
        <taxon>Vertebrata</taxon>
        <taxon>Euteleostomi</taxon>
        <taxon>Lepidosauria</taxon>
        <taxon>Squamata</taxon>
        <taxon>Bifurcata</taxon>
        <taxon>Gekkota</taxon>
        <taxon>Eublepharidae</taxon>
        <taxon>Eublepharinae</taxon>
        <taxon>Eublepharis</taxon>
    </lineage>
</organism>
<dbReference type="GO" id="GO:0005886">
    <property type="term" value="C:plasma membrane"/>
    <property type="evidence" value="ECO:0007669"/>
    <property type="project" value="UniProtKB-SubCell"/>
</dbReference>
<keyword evidence="11" id="KW-1185">Reference proteome</keyword>
<dbReference type="SUPFAM" id="SSF81321">
    <property type="entry name" value="Family A G protein-coupled receptor-like"/>
    <property type="match status" value="1"/>
</dbReference>
<keyword evidence="7 9" id="KW-0472">Membrane</keyword>
<keyword evidence="4 9" id="KW-0812">Transmembrane</keyword>